<keyword evidence="9 10" id="KW-0807">Transducer</keyword>
<evidence type="ECO:0000259" key="13">
    <source>
        <dbReference type="PROSITE" id="PS50262"/>
    </source>
</evidence>
<evidence type="ECO:0000256" key="7">
    <source>
        <dbReference type="ARBA" id="ARBA00023136"/>
    </source>
</evidence>
<evidence type="ECO:0000256" key="5">
    <source>
        <dbReference type="ARBA" id="ARBA00022989"/>
    </source>
</evidence>
<comment type="similarity">
    <text evidence="2 10">Belongs to the G-protein coupled receptor 1 family.</text>
</comment>
<comment type="caution">
    <text evidence="14">The sequence shown here is derived from an EMBL/GenBank/DDBJ whole genome shotgun (WGS) entry which is preliminary data.</text>
</comment>
<keyword evidence="5 12" id="KW-1133">Transmembrane helix</keyword>
<feature type="region of interest" description="Disordered" evidence="11">
    <location>
        <begin position="508"/>
        <end position="535"/>
    </location>
</feature>
<sequence length="962" mass="104241">MTAPFGDTLGVGRRGTTLLPFIVPWEAGPTRLHDPSISYLNASSDLWGDNTTCWGNASVECALANITALEGGATILPPFELWQTVLIAICLACCMILTVGGNLLVLLSFIVERAIRQPSNYFIASLAMTDVIIGSVSMPFYTVYVLMGEWTLGPILCDLWLSVDYTVCLASQYTVLLITIDRFCSVKIAAKYRGWRTRTKVMVMVAMVWIIPALLFFISIFGWEHFVGYRSLLPNECEVQFLRDPVFNTALIVTYYWVTLVVLFVLYAGIYKTAYDMQKKSEAKHRKMQTLVALSAGGMAGMAGRTAGLGMSKTQSTLLSQDKPQPGPPPVASIVAAQAPHGGSGVSDSSSSQKTSSKTTETTSFSERRGETTEKSERSSSPAFDSDEESSQIPLPKRSGLPNSTVPRLDPPPQHRKTPTTDTLPKIPEQSVLDTSTTLEGSSSSDAGIGALAVSLARSLPLPDHHHSHKNKQRLPDVTLHESTLQCSGLLNVTLGAATTPLAKRMSGEFSKNDDENSGHSDETISVQSNGELTPKLKPLQPLHPTSLPLRPISTVPILPLAASTPTDALDERVIAPPAMFADSMSVSSICTTRPPSSLNYGPMAYDILTGLDTGDLRYMDESSIILPSPVVEDPPSSVWAATLHSPNSPTVRSLTSALTTPHSIHRKISRMQSRSDDEDLEMSIEEADESADADDECYDKEDISDHSTNVLVTSIIHACTAVTSLAGSDRYKSHLSPKNETTPATTTNSAPNAHNNIASAANNSNNTTSAVVVPATPQVRPRGIMSVSEVGRPTPGPTNQLITTHNINSNKTVTSVARTESSSLIEKDRGSSMAVMSDAQSSIKGSLKGSRKGIVKSFRSLKKKKKKSEGEKRHRSKSENRANKALRTISIILGAFVACWTPYHILAIAEGFCQCTNTHVYMFAYFLCYANSPINPFCYALANQQFKKTFMRILKGDLHIT</sequence>
<evidence type="ECO:0000256" key="10">
    <source>
        <dbReference type="RuleBase" id="RU000688"/>
    </source>
</evidence>
<evidence type="ECO:0000313" key="14">
    <source>
        <dbReference type="EMBL" id="KAK8743659.1"/>
    </source>
</evidence>
<dbReference type="GO" id="GO:0007187">
    <property type="term" value="P:G protein-coupled receptor signaling pathway, coupled to cyclic nucleotide second messenger"/>
    <property type="evidence" value="ECO:0007669"/>
    <property type="project" value="TreeGrafter"/>
</dbReference>
<feature type="transmembrane region" description="Helical" evidence="12">
    <location>
        <begin position="886"/>
        <end position="904"/>
    </location>
</feature>
<organism evidence="14 15">
    <name type="scientific">Cherax quadricarinatus</name>
    <name type="common">Australian red claw crayfish</name>
    <dbReference type="NCBI Taxonomy" id="27406"/>
    <lineage>
        <taxon>Eukaryota</taxon>
        <taxon>Metazoa</taxon>
        <taxon>Ecdysozoa</taxon>
        <taxon>Arthropoda</taxon>
        <taxon>Crustacea</taxon>
        <taxon>Multicrustacea</taxon>
        <taxon>Malacostraca</taxon>
        <taxon>Eumalacostraca</taxon>
        <taxon>Eucarida</taxon>
        <taxon>Decapoda</taxon>
        <taxon>Pleocyemata</taxon>
        <taxon>Astacidea</taxon>
        <taxon>Parastacoidea</taxon>
        <taxon>Parastacidae</taxon>
        <taxon>Cherax</taxon>
    </lineage>
</organism>
<keyword evidence="3" id="KW-1003">Cell membrane</keyword>
<feature type="transmembrane region" description="Helical" evidence="12">
    <location>
        <begin position="291"/>
        <end position="311"/>
    </location>
</feature>
<feature type="compositionally biased region" description="Low complexity" evidence="11">
    <location>
        <begin position="346"/>
        <end position="365"/>
    </location>
</feature>
<dbReference type="Gene3D" id="1.20.1070.10">
    <property type="entry name" value="Rhodopsin 7-helix transmembrane proteins"/>
    <property type="match status" value="2"/>
</dbReference>
<dbReference type="EMBL" id="JARKIK010000024">
    <property type="protein sequence ID" value="KAK8743659.1"/>
    <property type="molecule type" value="Genomic_DNA"/>
</dbReference>
<evidence type="ECO:0000256" key="8">
    <source>
        <dbReference type="ARBA" id="ARBA00023170"/>
    </source>
</evidence>
<feature type="transmembrane region" description="Helical" evidence="12">
    <location>
        <begin position="159"/>
        <end position="180"/>
    </location>
</feature>
<feature type="domain" description="G-protein coupled receptors family 1 profile" evidence="13">
    <location>
        <begin position="101"/>
        <end position="940"/>
    </location>
</feature>
<dbReference type="FunFam" id="1.20.1070.10:FF:000221">
    <property type="entry name" value="Muscarinic acetylcholine receptor gar-2"/>
    <property type="match status" value="1"/>
</dbReference>
<feature type="transmembrane region" description="Helical" evidence="12">
    <location>
        <begin position="121"/>
        <end position="147"/>
    </location>
</feature>
<protein>
    <recommendedName>
        <fullName evidence="13">G-protein coupled receptors family 1 profile domain-containing protein</fullName>
    </recommendedName>
</protein>
<dbReference type="InterPro" id="IPR000276">
    <property type="entry name" value="GPCR_Rhodpsn"/>
</dbReference>
<evidence type="ECO:0000256" key="6">
    <source>
        <dbReference type="ARBA" id="ARBA00023040"/>
    </source>
</evidence>
<feature type="transmembrane region" description="Helical" evidence="12">
    <location>
        <begin position="924"/>
        <end position="943"/>
    </location>
</feature>
<feature type="compositionally biased region" description="Low complexity" evidence="11">
    <location>
        <begin position="739"/>
        <end position="764"/>
    </location>
</feature>
<dbReference type="SUPFAM" id="SSF81321">
    <property type="entry name" value="Family A G protein-coupled receptor-like"/>
    <property type="match status" value="2"/>
</dbReference>
<comment type="subcellular location">
    <subcellularLocation>
        <location evidence="1">Cell membrane</location>
        <topology evidence="1">Multi-pass membrane protein</topology>
    </subcellularLocation>
</comment>
<feature type="region of interest" description="Disordered" evidence="11">
    <location>
        <begin position="312"/>
        <end position="445"/>
    </location>
</feature>
<keyword evidence="6 10" id="KW-0297">G-protein coupled receptor</keyword>
<dbReference type="Pfam" id="PF00001">
    <property type="entry name" value="7tm_1"/>
    <property type="match status" value="2"/>
</dbReference>
<reference evidence="14 15" key="1">
    <citation type="journal article" date="2024" name="BMC Genomics">
        <title>Genome assembly of redclaw crayfish (Cherax quadricarinatus) provides insights into its immune adaptation and hypoxia tolerance.</title>
        <authorList>
            <person name="Liu Z."/>
            <person name="Zheng J."/>
            <person name="Li H."/>
            <person name="Fang K."/>
            <person name="Wang S."/>
            <person name="He J."/>
            <person name="Zhou D."/>
            <person name="Weng S."/>
            <person name="Chi M."/>
            <person name="Gu Z."/>
            <person name="He J."/>
            <person name="Li F."/>
            <person name="Wang M."/>
        </authorList>
    </citation>
    <scope>NUCLEOTIDE SEQUENCE [LARGE SCALE GENOMIC DNA]</scope>
    <source>
        <strain evidence="14">ZL_2023a</strain>
    </source>
</reference>
<feature type="transmembrane region" description="Helical" evidence="12">
    <location>
        <begin position="85"/>
        <end position="109"/>
    </location>
</feature>
<feature type="compositionally biased region" description="Basic and acidic residues" evidence="11">
    <location>
        <begin position="869"/>
        <end position="882"/>
    </location>
</feature>
<dbReference type="PROSITE" id="PS00237">
    <property type="entry name" value="G_PROTEIN_RECEP_F1_1"/>
    <property type="match status" value="1"/>
</dbReference>
<feature type="region of interest" description="Disordered" evidence="11">
    <location>
        <begin position="861"/>
        <end position="882"/>
    </location>
</feature>
<evidence type="ECO:0000256" key="4">
    <source>
        <dbReference type="ARBA" id="ARBA00022692"/>
    </source>
</evidence>
<keyword evidence="7 12" id="KW-0472">Membrane</keyword>
<dbReference type="GO" id="GO:0004993">
    <property type="term" value="F:G protein-coupled serotonin receptor activity"/>
    <property type="evidence" value="ECO:0007669"/>
    <property type="project" value="TreeGrafter"/>
</dbReference>
<dbReference type="GO" id="GO:0016907">
    <property type="term" value="F:G protein-coupled acetylcholine receptor activity"/>
    <property type="evidence" value="ECO:0007669"/>
    <property type="project" value="TreeGrafter"/>
</dbReference>
<evidence type="ECO:0000256" key="12">
    <source>
        <dbReference type="SAM" id="Phobius"/>
    </source>
</evidence>
<name>A0AAW0XVF1_CHEQU</name>
<evidence type="ECO:0000256" key="2">
    <source>
        <dbReference type="ARBA" id="ARBA00010663"/>
    </source>
</evidence>
<dbReference type="PANTHER" id="PTHR24247">
    <property type="entry name" value="5-HYDROXYTRYPTAMINE RECEPTOR"/>
    <property type="match status" value="1"/>
</dbReference>
<evidence type="ECO:0000256" key="11">
    <source>
        <dbReference type="SAM" id="MobiDB-lite"/>
    </source>
</evidence>
<evidence type="ECO:0000256" key="1">
    <source>
        <dbReference type="ARBA" id="ARBA00004651"/>
    </source>
</evidence>
<feature type="compositionally biased region" description="Polar residues" evidence="11">
    <location>
        <begin position="432"/>
        <end position="445"/>
    </location>
</feature>
<dbReference type="GO" id="GO:0007197">
    <property type="term" value="P:adenylate cyclase-inhibiting G protein-coupled acetylcholine receptor signaling pathway"/>
    <property type="evidence" value="ECO:0007669"/>
    <property type="project" value="TreeGrafter"/>
</dbReference>
<dbReference type="GO" id="GO:0045202">
    <property type="term" value="C:synapse"/>
    <property type="evidence" value="ECO:0007669"/>
    <property type="project" value="TreeGrafter"/>
</dbReference>
<gene>
    <name evidence="14" type="ORF">OTU49_001194</name>
</gene>
<keyword evidence="4 10" id="KW-0812">Transmembrane</keyword>
<evidence type="ECO:0000256" key="3">
    <source>
        <dbReference type="ARBA" id="ARBA00022475"/>
    </source>
</evidence>
<feature type="transmembrane region" description="Helical" evidence="12">
    <location>
        <begin position="201"/>
        <end position="223"/>
    </location>
</feature>
<dbReference type="PANTHER" id="PTHR24247:SF191">
    <property type="entry name" value="MUSCARINIC ACETYLCHOLINE RECEPTOR, B-TYPE, ISOFORM A"/>
    <property type="match status" value="1"/>
</dbReference>
<dbReference type="GO" id="GO:0030425">
    <property type="term" value="C:dendrite"/>
    <property type="evidence" value="ECO:0007669"/>
    <property type="project" value="TreeGrafter"/>
</dbReference>
<dbReference type="InterPro" id="IPR017452">
    <property type="entry name" value="GPCR_Rhodpsn_7TM"/>
</dbReference>
<keyword evidence="8 10" id="KW-0675">Receptor</keyword>
<keyword evidence="15" id="KW-1185">Reference proteome</keyword>
<dbReference type="AlphaFoldDB" id="A0AAW0XVF1"/>
<dbReference type="PRINTS" id="PR00237">
    <property type="entry name" value="GPCRRHODOPSN"/>
</dbReference>
<evidence type="ECO:0000256" key="9">
    <source>
        <dbReference type="ARBA" id="ARBA00023224"/>
    </source>
</evidence>
<proteinExistence type="inferred from homology"/>
<dbReference type="CDD" id="cd15302">
    <property type="entry name" value="7tmA_mAChR_GAR-2-like"/>
    <property type="match status" value="1"/>
</dbReference>
<dbReference type="PROSITE" id="PS50262">
    <property type="entry name" value="G_PROTEIN_RECEP_F1_2"/>
    <property type="match status" value="1"/>
</dbReference>
<dbReference type="Proteomes" id="UP001445076">
    <property type="component" value="Unassembled WGS sequence"/>
</dbReference>
<feature type="compositionally biased region" description="Basic and acidic residues" evidence="11">
    <location>
        <begin position="366"/>
        <end position="378"/>
    </location>
</feature>
<feature type="transmembrane region" description="Helical" evidence="12">
    <location>
        <begin position="250"/>
        <end position="270"/>
    </location>
</feature>
<feature type="compositionally biased region" description="Polar residues" evidence="11">
    <location>
        <begin position="312"/>
        <end position="323"/>
    </location>
</feature>
<feature type="compositionally biased region" description="Basic and acidic residues" evidence="11">
    <location>
        <begin position="511"/>
        <end position="523"/>
    </location>
</feature>
<dbReference type="GO" id="GO:0005886">
    <property type="term" value="C:plasma membrane"/>
    <property type="evidence" value="ECO:0007669"/>
    <property type="project" value="UniProtKB-SubCell"/>
</dbReference>
<accession>A0AAW0XVF1</accession>
<evidence type="ECO:0000313" key="15">
    <source>
        <dbReference type="Proteomes" id="UP001445076"/>
    </source>
</evidence>
<feature type="region of interest" description="Disordered" evidence="11">
    <location>
        <begin position="731"/>
        <end position="764"/>
    </location>
</feature>